<dbReference type="InterPro" id="IPR023996">
    <property type="entry name" value="TonB-dep_OMP_SusC/RagA"/>
</dbReference>
<keyword evidence="9" id="KW-0675">Receptor</keyword>
<dbReference type="Gene3D" id="2.40.170.20">
    <property type="entry name" value="TonB-dependent receptor, beta-barrel domain"/>
    <property type="match status" value="1"/>
</dbReference>
<keyword evidence="5 7" id="KW-0472">Membrane</keyword>
<sequence length="1151" mass="127466">MKQKLILSLKGGIALVCRIPKNRRLKMSLLALSMLVSNSSILLAEAQTITLERKNVHLEELLNTIKDKSGYRFFWKGNDLGTLPASINVKNASIQETMDQLAKSLPITYSITNKSVVIRQKENTKPTAKETPLQELIALTGKVKNKEGKPIAGSTITVEGNGTKRDISSAKDGSFVLDRMPPGNYKVIVSCVGHNTQEFQINLTKDKKNHDFTLIQTDHEIEAVVAMGYGSVKRKDLTGAIGSIGRETIENTSVSSVDQLLQGKVAGVDVMISSGMPGAAVKVRIRGNSSLIGNTEPLYVVDGIPVITDRNYAFNQTTGGDIRENLSGLLNINIADVESIDVLKDASASAIYGSRAANGVVIITTRKGIKGQKPLINVGYDYGFQKMHNAYRPLNTAEFREIMTEAATNGSPSLQGWWSMVYPHMALILDKPDEYFGTEDNNWLKLMTNNKSSAENFNISSRGGSDNITYYVSYSNNSNNGVLKGSGMTRNSGKAQLDAYINPNLRMGANINVSSSDTDIKNGGLTNLITWRPDLPIYNADGSYYSYENSDNPLAASTQINNAITTALNGSGYLELKVLPGLFLKSALSFSYDLSKTRLYFPTTTIQGSREGGIGEQSHSENLNRIFDNTLNYNRVFNEKHDFNALLGMSFEQLTAQFFTGIGTGYPNDYVLNNLSSAANAYAVSGDKEKVGLASYFSRMNYIYDDRYLLTFTARLDGSSKFGSDNRYGFFPSVAAAWKINQESFLKQTEWIDQLKLRSSYGIVGGSSLGTYRWRTKYTSGGYAGLPGIIPQNLENPALKWERTSMFDAGLEFSLFDYQLNGSIGVYSKYSKDLLQSTTIATSTGFNTVTRNVSESSNKGIEMDLNGYLLKRDKFKWYIGANAAKNIAKIEKLNDGKDVGSYYEDNRFIEGEPAGTLWGYVAAGIFQTQAEVDQYNQAAREKTGNPKAYYQEQFTAPGDIRFVDVNGDGKVDFEDQQVIGNSSPKWTGGLTNTFTFLDNFSLNIYSNFSIGGKKLWNAKRTAYTFYDQNQSHLMLDRWTVDNPTNDAPRLSIGDRVNNARVSTFWLHDYSYFKIQDINLSYKLPANIAKKFKTRNLMLHASVSNIVTFTKYPGMSPEGFSASYDGAFYNGSIDYTDYPMTKTWSFGIKAEL</sequence>
<reference evidence="9 10" key="1">
    <citation type="submission" date="2021-01" db="EMBL/GenBank/DDBJ databases">
        <title>C459-1 draft genome sequence.</title>
        <authorList>
            <person name="Zhang X.-F."/>
        </authorList>
    </citation>
    <scope>NUCLEOTIDE SEQUENCE [LARGE SCALE GENOMIC DNA]</scope>
    <source>
        <strain evidence="10">C459-1</strain>
    </source>
</reference>
<dbReference type="InterPro" id="IPR023997">
    <property type="entry name" value="TonB-dep_OMP_SusC/RagA_CS"/>
</dbReference>
<keyword evidence="6 7" id="KW-0998">Cell outer membrane</keyword>
<evidence type="ECO:0000256" key="3">
    <source>
        <dbReference type="ARBA" id="ARBA00022452"/>
    </source>
</evidence>
<evidence type="ECO:0000259" key="8">
    <source>
        <dbReference type="Pfam" id="PF07715"/>
    </source>
</evidence>
<evidence type="ECO:0000313" key="9">
    <source>
        <dbReference type="EMBL" id="MBL1410396.1"/>
    </source>
</evidence>
<accession>A0ABS1R9A0</accession>
<dbReference type="PROSITE" id="PS52016">
    <property type="entry name" value="TONB_DEPENDENT_REC_3"/>
    <property type="match status" value="1"/>
</dbReference>
<organism evidence="9 10">
    <name type="scientific">Sphingobacterium faecale</name>
    <dbReference type="NCBI Taxonomy" id="2803775"/>
    <lineage>
        <taxon>Bacteria</taxon>
        <taxon>Pseudomonadati</taxon>
        <taxon>Bacteroidota</taxon>
        <taxon>Sphingobacteriia</taxon>
        <taxon>Sphingobacteriales</taxon>
        <taxon>Sphingobacteriaceae</taxon>
        <taxon>Sphingobacterium</taxon>
    </lineage>
</organism>
<keyword evidence="3 7" id="KW-1134">Transmembrane beta strand</keyword>
<dbReference type="Pfam" id="PF13620">
    <property type="entry name" value="CarboxypepD_reg"/>
    <property type="match status" value="1"/>
</dbReference>
<dbReference type="EMBL" id="JAERTY010000009">
    <property type="protein sequence ID" value="MBL1410396.1"/>
    <property type="molecule type" value="Genomic_DNA"/>
</dbReference>
<dbReference type="SUPFAM" id="SSF56935">
    <property type="entry name" value="Porins"/>
    <property type="match status" value="1"/>
</dbReference>
<dbReference type="InterPro" id="IPR012910">
    <property type="entry name" value="Plug_dom"/>
</dbReference>
<dbReference type="Gene3D" id="2.170.130.10">
    <property type="entry name" value="TonB-dependent receptor, plug domain"/>
    <property type="match status" value="1"/>
</dbReference>
<evidence type="ECO:0000256" key="4">
    <source>
        <dbReference type="ARBA" id="ARBA00022692"/>
    </source>
</evidence>
<name>A0ABS1R9A0_9SPHI</name>
<dbReference type="InterPro" id="IPR039426">
    <property type="entry name" value="TonB-dep_rcpt-like"/>
</dbReference>
<protein>
    <submittedName>
        <fullName evidence="9">TonB-dependent receptor</fullName>
    </submittedName>
</protein>
<evidence type="ECO:0000256" key="2">
    <source>
        <dbReference type="ARBA" id="ARBA00022448"/>
    </source>
</evidence>
<dbReference type="Gene3D" id="2.60.40.1120">
    <property type="entry name" value="Carboxypeptidase-like, regulatory domain"/>
    <property type="match status" value="1"/>
</dbReference>
<evidence type="ECO:0000256" key="1">
    <source>
        <dbReference type="ARBA" id="ARBA00004571"/>
    </source>
</evidence>
<dbReference type="NCBIfam" id="TIGR04057">
    <property type="entry name" value="SusC_RagA_signa"/>
    <property type="match status" value="1"/>
</dbReference>
<dbReference type="NCBIfam" id="TIGR04056">
    <property type="entry name" value="OMP_RagA_SusC"/>
    <property type="match status" value="1"/>
</dbReference>
<gene>
    <name evidence="9" type="ORF">JKG61_16690</name>
</gene>
<evidence type="ECO:0000313" key="10">
    <source>
        <dbReference type="Proteomes" id="UP000625283"/>
    </source>
</evidence>
<dbReference type="Pfam" id="PF07715">
    <property type="entry name" value="Plug"/>
    <property type="match status" value="1"/>
</dbReference>
<dbReference type="InterPro" id="IPR008969">
    <property type="entry name" value="CarboxyPept-like_regulatory"/>
</dbReference>
<keyword evidence="10" id="KW-1185">Reference proteome</keyword>
<feature type="domain" description="TonB-dependent receptor plug" evidence="8">
    <location>
        <begin position="234"/>
        <end position="360"/>
    </location>
</feature>
<comment type="subcellular location">
    <subcellularLocation>
        <location evidence="1 7">Cell outer membrane</location>
        <topology evidence="1 7">Multi-pass membrane protein</topology>
    </subcellularLocation>
</comment>
<keyword evidence="2 7" id="KW-0813">Transport</keyword>
<evidence type="ECO:0000256" key="5">
    <source>
        <dbReference type="ARBA" id="ARBA00023136"/>
    </source>
</evidence>
<keyword evidence="4 7" id="KW-0812">Transmembrane</keyword>
<dbReference type="InterPro" id="IPR037066">
    <property type="entry name" value="Plug_dom_sf"/>
</dbReference>
<dbReference type="SUPFAM" id="SSF49464">
    <property type="entry name" value="Carboxypeptidase regulatory domain-like"/>
    <property type="match status" value="1"/>
</dbReference>
<comment type="similarity">
    <text evidence="7">Belongs to the TonB-dependent receptor family.</text>
</comment>
<dbReference type="InterPro" id="IPR036942">
    <property type="entry name" value="Beta-barrel_TonB_sf"/>
</dbReference>
<comment type="caution">
    <text evidence="9">The sequence shown here is derived from an EMBL/GenBank/DDBJ whole genome shotgun (WGS) entry which is preliminary data.</text>
</comment>
<evidence type="ECO:0000256" key="6">
    <source>
        <dbReference type="ARBA" id="ARBA00023237"/>
    </source>
</evidence>
<dbReference type="RefSeq" id="WP_202104091.1">
    <property type="nucleotide sequence ID" value="NZ_JAERTY010000009.1"/>
</dbReference>
<dbReference type="Proteomes" id="UP000625283">
    <property type="component" value="Unassembled WGS sequence"/>
</dbReference>
<proteinExistence type="inferred from homology"/>
<evidence type="ECO:0000256" key="7">
    <source>
        <dbReference type="PROSITE-ProRule" id="PRU01360"/>
    </source>
</evidence>